<dbReference type="Proteomes" id="UP000309128">
    <property type="component" value="Unassembled WGS sequence"/>
</dbReference>
<dbReference type="InterPro" id="IPR041413">
    <property type="entry name" value="MLTR_LBD"/>
</dbReference>
<dbReference type="Pfam" id="PF17765">
    <property type="entry name" value="MLTR_LBD"/>
    <property type="match status" value="1"/>
</dbReference>
<proteinExistence type="predicted"/>
<dbReference type="RefSeq" id="WP_138668265.1">
    <property type="nucleotide sequence ID" value="NZ_VCKY01000079.1"/>
</dbReference>
<reference evidence="2 3" key="1">
    <citation type="submission" date="2019-05" db="EMBL/GenBank/DDBJ databases">
        <title>Draft genome sequence of Nonomuraea turkmeniaca DSM 43926.</title>
        <authorList>
            <person name="Saricaoglu S."/>
            <person name="Isik K."/>
        </authorList>
    </citation>
    <scope>NUCLEOTIDE SEQUENCE [LARGE SCALE GENOMIC DNA]</scope>
    <source>
        <strain evidence="2 3">DSM 43926</strain>
    </source>
</reference>
<sequence length="150" mass="17203">MSNVDRELLEHFLRARHDEVGGDHAGPVMTRIVERLSDYPAMVFSRCGEVLLQTRPAIVLFGDYTRFGGTSRYLVDRWFADPAARERYLVEVGVTGHWHLRRYRHADLGELELCRQLLVDPVEHQMLLVFMAVPGSPSDEKLRRLTVAGD</sequence>
<feature type="domain" description="MmyB-like transcription regulator ligand binding" evidence="1">
    <location>
        <begin position="27"/>
        <end position="88"/>
    </location>
</feature>
<gene>
    <name evidence="2" type="ORF">ETD86_23220</name>
</gene>
<organism evidence="2 3">
    <name type="scientific">Nonomuraea turkmeniaca</name>
    <dbReference type="NCBI Taxonomy" id="103838"/>
    <lineage>
        <taxon>Bacteria</taxon>
        <taxon>Bacillati</taxon>
        <taxon>Actinomycetota</taxon>
        <taxon>Actinomycetes</taxon>
        <taxon>Streptosporangiales</taxon>
        <taxon>Streptosporangiaceae</taxon>
        <taxon>Nonomuraea</taxon>
    </lineage>
</organism>
<accession>A0A5S4FET2</accession>
<dbReference type="EMBL" id="VCKY01000079">
    <property type="protein sequence ID" value="TMR17454.1"/>
    <property type="molecule type" value="Genomic_DNA"/>
</dbReference>
<dbReference type="PANTHER" id="PTHR35010">
    <property type="entry name" value="BLL4672 PROTEIN-RELATED"/>
    <property type="match status" value="1"/>
</dbReference>
<dbReference type="PANTHER" id="PTHR35010:SF2">
    <property type="entry name" value="BLL4672 PROTEIN"/>
    <property type="match status" value="1"/>
</dbReference>
<evidence type="ECO:0000313" key="2">
    <source>
        <dbReference type="EMBL" id="TMR17454.1"/>
    </source>
</evidence>
<dbReference type="AlphaFoldDB" id="A0A5S4FET2"/>
<name>A0A5S4FET2_9ACTN</name>
<evidence type="ECO:0000259" key="1">
    <source>
        <dbReference type="Pfam" id="PF17765"/>
    </source>
</evidence>
<comment type="caution">
    <text evidence="2">The sequence shown here is derived from an EMBL/GenBank/DDBJ whole genome shotgun (WGS) entry which is preliminary data.</text>
</comment>
<evidence type="ECO:0000313" key="3">
    <source>
        <dbReference type="Proteomes" id="UP000309128"/>
    </source>
</evidence>
<keyword evidence="3" id="KW-1185">Reference proteome</keyword>
<dbReference type="OrthoDB" id="3524582at2"/>
<protein>
    <recommendedName>
        <fullName evidence="1">MmyB-like transcription regulator ligand binding domain-containing protein</fullName>
    </recommendedName>
</protein>